<dbReference type="GO" id="GO:0016787">
    <property type="term" value="F:hydrolase activity"/>
    <property type="evidence" value="ECO:0007669"/>
    <property type="project" value="UniProtKB-KW"/>
</dbReference>
<keyword evidence="3 7" id="KW-0375">Hydrogen ion transport</keyword>
<dbReference type="PRINTS" id="PR00125">
    <property type="entry name" value="ATPASEDELTA"/>
</dbReference>
<dbReference type="Pfam" id="PF00213">
    <property type="entry name" value="OSCP"/>
    <property type="match status" value="1"/>
</dbReference>
<dbReference type="EMBL" id="CP001928">
    <property type="protein sequence ID" value="ADI38482.1"/>
    <property type="molecule type" value="Genomic_DNA"/>
</dbReference>
<dbReference type="GO" id="GO:0045259">
    <property type="term" value="C:proton-transporting ATP synthase complex"/>
    <property type="evidence" value="ECO:0007669"/>
    <property type="project" value="UniProtKB-KW"/>
</dbReference>
<sequence length="182" mass="21074">MTKASTKYAGILFFLALKKQELETYLFQLQEIKKITSNTHLQEAFASPLVPLQAKKNVLELLFKDKVKEEILLFLKILTEQKKISLITEVIEEFSIKMKKQMGILSIKLISAEKIDEENKLLLQNKLEAKYNKKIEFYEEQSSKIIGGMILLFPNGKILDKSLKTCLEHLRKHLKKGKRHAA</sequence>
<comment type="subunit">
    <text evidence="7">F-type ATPases have 2 components, F(1) - the catalytic core - and F(0) - the membrane proton channel. F(1) has five subunits: alpha(3), beta(3), gamma(1), delta(1), epsilon(1). F(0) has three main subunits: a(1), b(2) and c(10-14). The alpha and beta chains form an alternating ring which encloses part of the gamma chain. F(1) is attached to F(0) by a central stalk formed by the gamma and epsilon chains, while a peripheral stalk is formed by the delta and b chains.</text>
</comment>
<keyword evidence="7" id="KW-1003">Cell membrane</keyword>
<proteinExistence type="inferred from homology"/>
<evidence type="ECO:0000256" key="6">
    <source>
        <dbReference type="ARBA" id="ARBA00023310"/>
    </source>
</evidence>
<dbReference type="RefSeq" id="WP_013182195.1">
    <property type="nucleotide sequence ID" value="NC_014225.1"/>
</dbReference>
<dbReference type="GO" id="GO:0005886">
    <property type="term" value="C:plasma membrane"/>
    <property type="evidence" value="ECO:0007669"/>
    <property type="project" value="UniProtKB-SubCell"/>
</dbReference>
<evidence type="ECO:0000313" key="8">
    <source>
        <dbReference type="EMBL" id="ADI38482.1"/>
    </source>
</evidence>
<organism evidence="8 9">
    <name type="scientific">Waddlia chondrophila (strain ATCC VR-1470 / WSU 86-1044)</name>
    <dbReference type="NCBI Taxonomy" id="716544"/>
    <lineage>
        <taxon>Bacteria</taxon>
        <taxon>Pseudomonadati</taxon>
        <taxon>Chlamydiota</taxon>
        <taxon>Chlamydiia</taxon>
        <taxon>Parachlamydiales</taxon>
        <taxon>Waddliaceae</taxon>
        <taxon>Waddlia</taxon>
    </lineage>
</organism>
<keyword evidence="7" id="KW-0997">Cell inner membrane</keyword>
<dbReference type="Gene3D" id="1.10.520.20">
    <property type="entry name" value="N-terminal domain of the delta subunit of the F1F0-ATP synthase"/>
    <property type="match status" value="1"/>
</dbReference>
<dbReference type="STRING" id="716544.wcw_1125"/>
<dbReference type="HAMAP" id="MF_01416">
    <property type="entry name" value="ATP_synth_delta_bact"/>
    <property type="match status" value="1"/>
</dbReference>
<dbReference type="PANTHER" id="PTHR11910">
    <property type="entry name" value="ATP SYNTHASE DELTA CHAIN"/>
    <property type="match status" value="1"/>
</dbReference>
<dbReference type="eggNOG" id="COG0712">
    <property type="taxonomic scope" value="Bacteria"/>
</dbReference>
<dbReference type="NCBIfam" id="TIGR01145">
    <property type="entry name" value="ATP_synt_delta"/>
    <property type="match status" value="1"/>
</dbReference>
<keyword evidence="5 7" id="KW-0472">Membrane</keyword>
<evidence type="ECO:0000256" key="4">
    <source>
        <dbReference type="ARBA" id="ARBA00023065"/>
    </source>
</evidence>
<dbReference type="Proteomes" id="UP000001505">
    <property type="component" value="Chromosome"/>
</dbReference>
<keyword evidence="4 7" id="KW-0406">Ion transport</keyword>
<dbReference type="InterPro" id="IPR026015">
    <property type="entry name" value="ATP_synth_OSCP/delta_N_sf"/>
</dbReference>
<evidence type="ECO:0000313" key="9">
    <source>
        <dbReference type="Proteomes" id="UP000001505"/>
    </source>
</evidence>
<evidence type="ECO:0000256" key="1">
    <source>
        <dbReference type="ARBA" id="ARBA00004370"/>
    </source>
</evidence>
<dbReference type="GO" id="GO:0046933">
    <property type="term" value="F:proton-transporting ATP synthase activity, rotational mechanism"/>
    <property type="evidence" value="ECO:0007669"/>
    <property type="project" value="UniProtKB-UniRule"/>
</dbReference>
<dbReference type="KEGG" id="wch:wcw_1125"/>
<evidence type="ECO:0000256" key="5">
    <source>
        <dbReference type="ARBA" id="ARBA00023136"/>
    </source>
</evidence>
<gene>
    <name evidence="7 8" type="primary">atpH</name>
    <name evidence="8" type="ordered locus">wcw_1125</name>
</gene>
<keyword evidence="2 7" id="KW-0813">Transport</keyword>
<evidence type="ECO:0000256" key="2">
    <source>
        <dbReference type="ARBA" id="ARBA00022448"/>
    </source>
</evidence>
<keyword evidence="9" id="KW-1185">Reference proteome</keyword>
<comment type="subcellular location">
    <subcellularLocation>
        <location evidence="7">Cell inner membrane</location>
        <topology evidence="7">Peripheral membrane protein</topology>
    </subcellularLocation>
    <subcellularLocation>
        <location evidence="1">Membrane</location>
    </subcellularLocation>
</comment>
<comment type="function">
    <text evidence="7">F(1)F(0) ATP synthase produces ATP from ADP in the presence of a proton or sodium gradient. F-type ATPases consist of two structural domains, F(1) containing the extramembraneous catalytic core and F(0) containing the membrane proton channel, linked together by a central stalk and a peripheral stalk. During catalysis, ATP synthesis in the catalytic domain of F(1) is coupled via a rotary mechanism of the central stalk subunits to proton translocation.</text>
</comment>
<dbReference type="InterPro" id="IPR000711">
    <property type="entry name" value="ATPase_OSCP/dsu"/>
</dbReference>
<reference evidence="8 9" key="1">
    <citation type="journal article" date="2010" name="PLoS ONE">
        <title>The Waddlia genome: a window into chlamydial biology.</title>
        <authorList>
            <person name="Bertelli C."/>
            <person name="Collyn F."/>
            <person name="Croxatto A."/>
            <person name="Ruckert C."/>
            <person name="Polkinghorne A."/>
            <person name="Kebbi-Beghdadi C."/>
            <person name="Goesmann A."/>
            <person name="Vaughan L."/>
            <person name="Greub G."/>
        </authorList>
    </citation>
    <scope>NUCLEOTIDE SEQUENCE [LARGE SCALE GENOMIC DNA]</scope>
    <source>
        <strain evidence="9">ATCC VR-1470 / WSU 86-1044</strain>
    </source>
</reference>
<dbReference type="HOGENOM" id="CLU_085114_1_1_0"/>
<dbReference type="SUPFAM" id="SSF47928">
    <property type="entry name" value="N-terminal domain of the delta subunit of the F1F0-ATP synthase"/>
    <property type="match status" value="1"/>
</dbReference>
<keyword evidence="7" id="KW-0139">CF(1)</keyword>
<comment type="function">
    <text evidence="7">This protein is part of the stalk that links CF(0) to CF(1). It either transmits conformational changes from CF(0) to CF(1) or is implicated in proton conduction.</text>
</comment>
<name>D6YWH1_WADCW</name>
<keyword evidence="6 7" id="KW-0066">ATP synthesis</keyword>
<keyword evidence="8" id="KW-0378">Hydrolase</keyword>
<comment type="similarity">
    <text evidence="7">Belongs to the ATPase delta chain family.</text>
</comment>
<evidence type="ECO:0000256" key="3">
    <source>
        <dbReference type="ARBA" id="ARBA00022781"/>
    </source>
</evidence>
<dbReference type="AlphaFoldDB" id="D6YWH1"/>
<protein>
    <recommendedName>
        <fullName evidence="7">ATP synthase subunit delta</fullName>
    </recommendedName>
    <alternativeName>
        <fullName evidence="7">ATP synthase F(1) sector subunit delta</fullName>
    </alternativeName>
    <alternativeName>
        <fullName evidence="7">F-type ATPase subunit delta</fullName>
        <shortName evidence="7">F-ATPase subunit delta</shortName>
    </alternativeName>
</protein>
<accession>D6YWH1</accession>
<evidence type="ECO:0000256" key="7">
    <source>
        <dbReference type="HAMAP-Rule" id="MF_01416"/>
    </source>
</evidence>